<keyword evidence="3 6" id="KW-1133">Transmembrane helix</keyword>
<dbReference type="InterPro" id="IPR036259">
    <property type="entry name" value="MFS_trans_sf"/>
</dbReference>
<protein>
    <submittedName>
        <fullName evidence="7">Uncharacterized protein</fullName>
    </submittedName>
</protein>
<proteinExistence type="predicted"/>
<gene>
    <name evidence="7" type="ORF">E3P99_02926</name>
</gene>
<feature type="region of interest" description="Disordered" evidence="5">
    <location>
        <begin position="297"/>
        <end position="317"/>
    </location>
</feature>
<comment type="caution">
    <text evidence="7">The sequence shown here is derived from an EMBL/GenBank/DDBJ whole genome shotgun (WGS) entry which is preliminary data.</text>
</comment>
<feature type="transmembrane region" description="Helical" evidence="6">
    <location>
        <begin position="135"/>
        <end position="155"/>
    </location>
</feature>
<dbReference type="PANTHER" id="PTHR23502">
    <property type="entry name" value="MAJOR FACILITATOR SUPERFAMILY"/>
    <property type="match status" value="1"/>
</dbReference>
<accession>A0A4T0FIN9</accession>
<keyword evidence="8" id="KW-1185">Reference proteome</keyword>
<organism evidence="7 8">
    <name type="scientific">Wallemia hederae</name>
    <dbReference type="NCBI Taxonomy" id="1540922"/>
    <lineage>
        <taxon>Eukaryota</taxon>
        <taxon>Fungi</taxon>
        <taxon>Dikarya</taxon>
        <taxon>Basidiomycota</taxon>
        <taxon>Wallemiomycotina</taxon>
        <taxon>Wallemiomycetes</taxon>
        <taxon>Wallemiales</taxon>
        <taxon>Wallemiaceae</taxon>
        <taxon>Wallemia</taxon>
    </lineage>
</organism>
<evidence type="ECO:0000313" key="7">
    <source>
        <dbReference type="EMBL" id="TIA87880.1"/>
    </source>
</evidence>
<dbReference type="OrthoDB" id="5376138at2759"/>
<feature type="transmembrane region" description="Helical" evidence="6">
    <location>
        <begin position="255"/>
        <end position="274"/>
    </location>
</feature>
<evidence type="ECO:0000256" key="6">
    <source>
        <dbReference type="SAM" id="Phobius"/>
    </source>
</evidence>
<dbReference type="Proteomes" id="UP000310189">
    <property type="component" value="Unassembled WGS sequence"/>
</dbReference>
<dbReference type="EMBL" id="SPNW01000046">
    <property type="protein sequence ID" value="TIA87880.1"/>
    <property type="molecule type" value="Genomic_DNA"/>
</dbReference>
<evidence type="ECO:0000313" key="8">
    <source>
        <dbReference type="Proteomes" id="UP000310189"/>
    </source>
</evidence>
<reference evidence="7 8" key="1">
    <citation type="submission" date="2019-03" db="EMBL/GenBank/DDBJ databases">
        <title>Sequencing 23 genomes of Wallemia ichthyophaga.</title>
        <authorList>
            <person name="Gostincar C."/>
        </authorList>
    </citation>
    <scope>NUCLEOTIDE SEQUENCE [LARGE SCALE GENOMIC DNA]</scope>
    <source>
        <strain evidence="7 8">EXF-5753</strain>
    </source>
</reference>
<name>A0A4T0FIN9_9BASI</name>
<dbReference type="GO" id="GO:0022857">
    <property type="term" value="F:transmembrane transporter activity"/>
    <property type="evidence" value="ECO:0007669"/>
    <property type="project" value="TreeGrafter"/>
</dbReference>
<keyword evidence="4 6" id="KW-0472">Membrane</keyword>
<keyword evidence="2 6" id="KW-0812">Transmembrane</keyword>
<sequence>MLTDFAQWEDSSSNLHQIHNGAGPDAESSFLVQIIWGALAQLLHLFTVPETRSSVLLDREAKIRRKEAAKEGKELNIWGPNEVIENRLTMKGILTIWARPFWLLGFSDMLIFIFLDSYGKVFGQWDFQTYQVGLAFIPIMIAYALAWISFIPWIRRDVKRGTKSPGSVAPESRLEWLLWTVWLEPIGLIGFAWTSGGPSKNHWMGPMFFSSLIGIGSGSATGGNGFARDMLAGIAAIFAGPFYEHFKEPYTLEYPSTILACIGVAVAVPVPFLYKYGPQIRKSSKFAQELAAEKQTTNLKHQVRDEKAQTTEHIENV</sequence>
<dbReference type="Gene3D" id="1.20.1250.20">
    <property type="entry name" value="MFS general substrate transporter like domains"/>
    <property type="match status" value="1"/>
</dbReference>
<comment type="subcellular location">
    <subcellularLocation>
        <location evidence="1">Membrane</location>
        <topology evidence="1">Multi-pass membrane protein</topology>
    </subcellularLocation>
</comment>
<evidence type="ECO:0000256" key="3">
    <source>
        <dbReference type="ARBA" id="ARBA00022989"/>
    </source>
</evidence>
<evidence type="ECO:0000256" key="5">
    <source>
        <dbReference type="SAM" id="MobiDB-lite"/>
    </source>
</evidence>
<evidence type="ECO:0000256" key="4">
    <source>
        <dbReference type="ARBA" id="ARBA00023136"/>
    </source>
</evidence>
<dbReference type="PANTHER" id="PTHR23502:SF3">
    <property type="entry name" value="MAJOR FACILITATOR SUPERFAMILY (MFS) PROFILE DOMAIN-CONTAINING PROTEIN-RELATED"/>
    <property type="match status" value="1"/>
</dbReference>
<feature type="transmembrane region" description="Helical" evidence="6">
    <location>
        <begin position="96"/>
        <end position="115"/>
    </location>
</feature>
<feature type="compositionally biased region" description="Basic and acidic residues" evidence="5">
    <location>
        <begin position="302"/>
        <end position="317"/>
    </location>
</feature>
<dbReference type="GO" id="GO:0005886">
    <property type="term" value="C:plasma membrane"/>
    <property type="evidence" value="ECO:0007669"/>
    <property type="project" value="TreeGrafter"/>
</dbReference>
<dbReference type="SUPFAM" id="SSF103473">
    <property type="entry name" value="MFS general substrate transporter"/>
    <property type="match status" value="1"/>
</dbReference>
<dbReference type="AlphaFoldDB" id="A0A4T0FIN9"/>
<evidence type="ECO:0000256" key="2">
    <source>
        <dbReference type="ARBA" id="ARBA00022692"/>
    </source>
</evidence>
<evidence type="ECO:0000256" key="1">
    <source>
        <dbReference type="ARBA" id="ARBA00004141"/>
    </source>
</evidence>
<feature type="transmembrane region" description="Helical" evidence="6">
    <location>
        <begin position="176"/>
        <end position="196"/>
    </location>
</feature>